<dbReference type="RefSeq" id="XP_026279678.1">
    <property type="nucleotide sequence ID" value="XM_026423893.2"/>
</dbReference>
<dbReference type="InterPro" id="IPR008906">
    <property type="entry name" value="HATC_C_dom"/>
</dbReference>
<dbReference type="OrthoDB" id="6620210at2759"/>
<dbReference type="SUPFAM" id="SSF53098">
    <property type="entry name" value="Ribonuclease H-like"/>
    <property type="match status" value="1"/>
</dbReference>
<evidence type="ECO:0000313" key="13">
    <source>
        <dbReference type="RefSeq" id="XP_026279678.1"/>
    </source>
</evidence>
<keyword evidence="7" id="KW-0804">Transcription</keyword>
<dbReference type="Proteomes" id="UP000504606">
    <property type="component" value="Unplaced"/>
</dbReference>
<evidence type="ECO:0000259" key="11">
    <source>
        <dbReference type="Pfam" id="PF05699"/>
    </source>
</evidence>
<dbReference type="GO" id="GO:0003677">
    <property type="term" value="F:DNA binding"/>
    <property type="evidence" value="ECO:0007669"/>
    <property type="project" value="UniProtKB-KW"/>
</dbReference>
<dbReference type="GO" id="GO:0008270">
    <property type="term" value="F:zinc ion binding"/>
    <property type="evidence" value="ECO:0007669"/>
    <property type="project" value="UniProtKB-KW"/>
</dbReference>
<accession>A0A6J1SG45</accession>
<evidence type="ECO:0000256" key="4">
    <source>
        <dbReference type="ARBA" id="ARBA00022833"/>
    </source>
</evidence>
<feature type="compositionally biased region" description="Basic and acidic residues" evidence="9">
    <location>
        <begin position="129"/>
        <end position="141"/>
    </location>
</feature>
<protein>
    <submittedName>
        <fullName evidence="13">E3 SUMO-protein ligase ZBED1-like</fullName>
    </submittedName>
</protein>
<dbReference type="InterPro" id="IPR052035">
    <property type="entry name" value="ZnF_BED_domain_contain"/>
</dbReference>
<evidence type="ECO:0000313" key="12">
    <source>
        <dbReference type="Proteomes" id="UP000504606"/>
    </source>
</evidence>
<feature type="region of interest" description="Disordered" evidence="9">
    <location>
        <begin position="546"/>
        <end position="569"/>
    </location>
</feature>
<dbReference type="KEGG" id="foc:113207361"/>
<organism evidence="12 13">
    <name type="scientific">Frankliniella occidentalis</name>
    <name type="common">Western flower thrips</name>
    <name type="synonym">Euthrips occidentalis</name>
    <dbReference type="NCBI Taxonomy" id="133901"/>
    <lineage>
        <taxon>Eukaryota</taxon>
        <taxon>Metazoa</taxon>
        <taxon>Ecdysozoa</taxon>
        <taxon>Arthropoda</taxon>
        <taxon>Hexapoda</taxon>
        <taxon>Insecta</taxon>
        <taxon>Pterygota</taxon>
        <taxon>Neoptera</taxon>
        <taxon>Paraneoptera</taxon>
        <taxon>Thysanoptera</taxon>
        <taxon>Terebrantia</taxon>
        <taxon>Thripoidea</taxon>
        <taxon>Thripidae</taxon>
        <taxon>Frankliniella</taxon>
    </lineage>
</organism>
<feature type="compositionally biased region" description="Low complexity" evidence="9">
    <location>
        <begin position="85"/>
        <end position="106"/>
    </location>
</feature>
<dbReference type="InterPro" id="IPR012337">
    <property type="entry name" value="RNaseH-like_sf"/>
</dbReference>
<comment type="subcellular location">
    <subcellularLocation>
        <location evidence="1">Nucleus</location>
    </subcellularLocation>
</comment>
<keyword evidence="4" id="KW-0862">Zinc</keyword>
<dbReference type="InterPro" id="IPR003656">
    <property type="entry name" value="Znf_BED"/>
</dbReference>
<evidence type="ECO:0000256" key="8">
    <source>
        <dbReference type="ARBA" id="ARBA00023242"/>
    </source>
</evidence>
<sequence>MAPGRSDVWKHYDKQADGTAVCRKCNHSIKTSSNTTNAWKHLEKHDIFRPKKSGSTSTSTARRADAEDEDDEDAIFENSPVVPEGAHPQPSGSGSASGTAKTTPTSLLGKRKSGRALFTSPPKQPTLHESLHRAESYKEGGPRAVELDDSYLYMVMKDGMPLRTGEKKGFQAFAKKAVPLWKPPGRNKTTNMMEKKYESLSALVKDALSKVPAVCLTADCWTESHNTTSFLGVTAHFPIDTELECAVLGVRSLQEAHDSQYLSGQFEKVLEEWGLETSRVSLVITDNAANIVDSVRRVFGADKHLGCFDHTLNLIPKAALGFKIVDKKQVPHVAGASELVAKVKKIVTFSHRSYNFKNELTKIQIGKGKTQGTALSLLQDVPTRWGSTYLMLERFLEMREVIAVAALKFPSDVTMLTAAELATLEILMSILAPFHFVTKEMSADKTTTASKVIPLVFIIRKELEKMTIPRSDDLATRFYKFVCAEFDRRFDKIEQVMPLAIATLVDPRFQRSYFQDITGVARARGHIEEMMKKHIRESANAAEAELSARVPIRTEPREGEASSTGPRSLWDEHDERVARDFVNLTTDDIGGKARTELRAFLERAPSPRTANPLEVWEGIRHEYPNLYKIARVFLSLVATSVPSERMFSDAGNIVTDKTNRLTPAHLQHRLFLLRVSDSIWFVA</sequence>
<dbReference type="GO" id="GO:0009791">
    <property type="term" value="P:post-embryonic development"/>
    <property type="evidence" value="ECO:0007669"/>
    <property type="project" value="UniProtKB-ARBA"/>
</dbReference>
<keyword evidence="6" id="KW-0238">DNA-binding</keyword>
<evidence type="ECO:0000256" key="2">
    <source>
        <dbReference type="ARBA" id="ARBA00022723"/>
    </source>
</evidence>
<feature type="compositionally biased region" description="Acidic residues" evidence="9">
    <location>
        <begin position="66"/>
        <end position="75"/>
    </location>
</feature>
<dbReference type="Pfam" id="PF02892">
    <property type="entry name" value="zf-BED"/>
    <property type="match status" value="1"/>
</dbReference>
<keyword evidence="3" id="KW-0863">Zinc-finger</keyword>
<keyword evidence="8" id="KW-0539">Nucleus</keyword>
<feature type="domain" description="HAT C-terminal dimerisation" evidence="11">
    <location>
        <begin position="600"/>
        <end position="671"/>
    </location>
</feature>
<evidence type="ECO:0000256" key="9">
    <source>
        <dbReference type="SAM" id="MobiDB-lite"/>
    </source>
</evidence>
<dbReference type="PANTHER" id="PTHR46481">
    <property type="entry name" value="ZINC FINGER BED DOMAIN-CONTAINING PROTEIN 4"/>
    <property type="match status" value="1"/>
</dbReference>
<dbReference type="SMART" id="SM00614">
    <property type="entry name" value="ZnF_BED"/>
    <property type="match status" value="1"/>
</dbReference>
<dbReference type="GO" id="GO:0046983">
    <property type="term" value="F:protein dimerization activity"/>
    <property type="evidence" value="ECO:0007669"/>
    <property type="project" value="InterPro"/>
</dbReference>
<evidence type="ECO:0000256" key="6">
    <source>
        <dbReference type="ARBA" id="ARBA00023125"/>
    </source>
</evidence>
<dbReference type="InterPro" id="IPR036236">
    <property type="entry name" value="Znf_C2H2_sf"/>
</dbReference>
<dbReference type="Pfam" id="PF05699">
    <property type="entry name" value="Dimer_Tnp_hAT"/>
    <property type="match status" value="1"/>
</dbReference>
<evidence type="ECO:0000256" key="1">
    <source>
        <dbReference type="ARBA" id="ARBA00004123"/>
    </source>
</evidence>
<gene>
    <name evidence="13" type="primary">LOC113207361</name>
</gene>
<keyword evidence="12" id="KW-1185">Reference proteome</keyword>
<name>A0A6J1SG45_FRAOC</name>
<dbReference type="SUPFAM" id="SSF57667">
    <property type="entry name" value="beta-beta-alpha zinc fingers"/>
    <property type="match status" value="1"/>
</dbReference>
<feature type="region of interest" description="Disordered" evidence="9">
    <location>
        <begin position="46"/>
        <end position="141"/>
    </location>
</feature>
<feature type="domain" description="BED-type" evidence="10">
    <location>
        <begin position="6"/>
        <end position="44"/>
    </location>
</feature>
<evidence type="ECO:0000256" key="5">
    <source>
        <dbReference type="ARBA" id="ARBA00023015"/>
    </source>
</evidence>
<dbReference type="AlphaFoldDB" id="A0A6J1SG45"/>
<keyword evidence="5" id="KW-0805">Transcription regulation</keyword>
<evidence type="ECO:0000259" key="10">
    <source>
        <dbReference type="Pfam" id="PF02892"/>
    </source>
</evidence>
<dbReference type="PANTHER" id="PTHR46481:SF10">
    <property type="entry name" value="ZINC FINGER BED DOMAIN-CONTAINING PROTEIN 39"/>
    <property type="match status" value="1"/>
</dbReference>
<dbReference type="GeneID" id="113207361"/>
<evidence type="ECO:0000256" key="7">
    <source>
        <dbReference type="ARBA" id="ARBA00023163"/>
    </source>
</evidence>
<evidence type="ECO:0000256" key="3">
    <source>
        <dbReference type="ARBA" id="ARBA00022771"/>
    </source>
</evidence>
<dbReference type="GO" id="GO:0005634">
    <property type="term" value="C:nucleus"/>
    <property type="evidence" value="ECO:0007669"/>
    <property type="project" value="UniProtKB-SubCell"/>
</dbReference>
<keyword evidence="2" id="KW-0479">Metal-binding</keyword>
<proteinExistence type="predicted"/>
<reference evidence="13" key="1">
    <citation type="submission" date="2025-08" db="UniProtKB">
        <authorList>
            <consortium name="RefSeq"/>
        </authorList>
    </citation>
    <scope>IDENTIFICATION</scope>
    <source>
        <tissue evidence="13">Whole organism</tissue>
    </source>
</reference>